<evidence type="ECO:0000313" key="9">
    <source>
        <dbReference type="EMBL" id="KAF2068539.1"/>
    </source>
</evidence>
<dbReference type="GO" id="GO:0071035">
    <property type="term" value="P:nuclear polyadenylation-dependent rRNA catabolic process"/>
    <property type="evidence" value="ECO:0007669"/>
    <property type="project" value="TreeGrafter"/>
</dbReference>
<dbReference type="InterPro" id="IPR036345">
    <property type="entry name" value="ExoRNase_PH_dom2_sf"/>
</dbReference>
<dbReference type="Pfam" id="PF01138">
    <property type="entry name" value="RNase_PH"/>
    <property type="match status" value="1"/>
</dbReference>
<name>A0A8J4PL35_9MYCE</name>
<feature type="domain" description="Exoribonuclease phosphorolytic" evidence="8">
    <location>
        <begin position="228"/>
        <end position="292"/>
    </location>
</feature>
<gene>
    <name evidence="9" type="ORF">CYY_010133</name>
</gene>
<dbReference type="GO" id="GO:0034475">
    <property type="term" value="P:U4 snRNA 3'-end processing"/>
    <property type="evidence" value="ECO:0007669"/>
    <property type="project" value="TreeGrafter"/>
</dbReference>
<dbReference type="GO" id="GO:0000467">
    <property type="term" value="P:exonucleolytic trimming to generate mature 3'-end of 5.8S rRNA from tricistronic rRNA transcript (SSU-rRNA, 5.8S rRNA, LSU-rRNA)"/>
    <property type="evidence" value="ECO:0007669"/>
    <property type="project" value="TreeGrafter"/>
</dbReference>
<dbReference type="InterPro" id="IPR001247">
    <property type="entry name" value="ExoRNase_PH_dom1"/>
</dbReference>
<dbReference type="CDD" id="cd11367">
    <property type="entry name" value="RNase_PH_RRP42"/>
    <property type="match status" value="1"/>
</dbReference>
<dbReference type="InterPro" id="IPR020568">
    <property type="entry name" value="Ribosomal_Su5_D2-typ_SF"/>
</dbReference>
<keyword evidence="4" id="KW-0963">Cytoplasm</keyword>
<evidence type="ECO:0000313" key="10">
    <source>
        <dbReference type="Proteomes" id="UP000695562"/>
    </source>
</evidence>
<dbReference type="GO" id="GO:0005730">
    <property type="term" value="C:nucleolus"/>
    <property type="evidence" value="ECO:0007669"/>
    <property type="project" value="UniProtKB-SubCell"/>
</dbReference>
<evidence type="ECO:0000259" key="7">
    <source>
        <dbReference type="Pfam" id="PF01138"/>
    </source>
</evidence>
<dbReference type="SUPFAM" id="SSF55666">
    <property type="entry name" value="Ribonuclease PH domain 2-like"/>
    <property type="match status" value="1"/>
</dbReference>
<dbReference type="GO" id="GO:0035925">
    <property type="term" value="F:mRNA 3'-UTR AU-rich region binding"/>
    <property type="evidence" value="ECO:0007669"/>
    <property type="project" value="TreeGrafter"/>
</dbReference>
<evidence type="ECO:0000256" key="4">
    <source>
        <dbReference type="ARBA" id="ARBA00022490"/>
    </source>
</evidence>
<evidence type="ECO:0000256" key="6">
    <source>
        <dbReference type="ARBA" id="ARBA00042523"/>
    </source>
</evidence>
<dbReference type="Proteomes" id="UP000695562">
    <property type="component" value="Unassembled WGS sequence"/>
</dbReference>
<reference evidence="9" key="1">
    <citation type="submission" date="2020-01" db="EMBL/GenBank/DDBJ databases">
        <title>Development of genomics and gene disruption for Polysphondylium violaceum indicates a role for the polyketide synthase stlB in stalk morphogenesis.</title>
        <authorList>
            <person name="Narita B."/>
            <person name="Kawabe Y."/>
            <person name="Kin K."/>
            <person name="Saito T."/>
            <person name="Gibbs R."/>
            <person name="Kuspa A."/>
            <person name="Muzny D."/>
            <person name="Queller D."/>
            <person name="Richards S."/>
            <person name="Strassman J."/>
            <person name="Sucgang R."/>
            <person name="Worley K."/>
            <person name="Schaap P."/>
        </authorList>
    </citation>
    <scope>NUCLEOTIDE SEQUENCE</scope>
    <source>
        <strain evidence="9">QSvi11</strain>
    </source>
</reference>
<dbReference type="OrthoDB" id="272245at2759"/>
<dbReference type="GO" id="GO:0071028">
    <property type="term" value="P:nuclear mRNA surveillance"/>
    <property type="evidence" value="ECO:0007669"/>
    <property type="project" value="TreeGrafter"/>
</dbReference>
<dbReference type="Gene3D" id="3.30.230.70">
    <property type="entry name" value="GHMP Kinase, N-terminal domain"/>
    <property type="match status" value="1"/>
</dbReference>
<dbReference type="GO" id="GO:0000176">
    <property type="term" value="C:nuclear exosome (RNase complex)"/>
    <property type="evidence" value="ECO:0007669"/>
    <property type="project" value="TreeGrafter"/>
</dbReference>
<dbReference type="EMBL" id="AJWJ01000939">
    <property type="protein sequence ID" value="KAF2068539.1"/>
    <property type="molecule type" value="Genomic_DNA"/>
</dbReference>
<keyword evidence="5" id="KW-0271">Exosome</keyword>
<dbReference type="AlphaFoldDB" id="A0A8J4PL35"/>
<dbReference type="InterPro" id="IPR015847">
    <property type="entry name" value="ExoRNase_PH_dom2"/>
</dbReference>
<evidence type="ECO:0000256" key="5">
    <source>
        <dbReference type="ARBA" id="ARBA00022835"/>
    </source>
</evidence>
<dbReference type="GO" id="GO:0034476">
    <property type="term" value="P:U5 snRNA 3'-end processing"/>
    <property type="evidence" value="ECO:0007669"/>
    <property type="project" value="TreeGrafter"/>
</dbReference>
<evidence type="ECO:0000256" key="3">
    <source>
        <dbReference type="ARBA" id="ARBA00006678"/>
    </source>
</evidence>
<proteinExistence type="inferred from homology"/>
<dbReference type="GO" id="GO:0034473">
    <property type="term" value="P:U1 snRNA 3'-end processing"/>
    <property type="evidence" value="ECO:0007669"/>
    <property type="project" value="TreeGrafter"/>
</dbReference>
<feature type="domain" description="Exoribonuclease phosphorolytic" evidence="7">
    <location>
        <begin position="29"/>
        <end position="198"/>
    </location>
</feature>
<comment type="similarity">
    <text evidence="3">Belongs to the RNase PH family.</text>
</comment>
<dbReference type="PANTHER" id="PTHR11097:SF8">
    <property type="entry name" value="EXOSOME COMPLEX COMPONENT RRP42"/>
    <property type="match status" value="1"/>
</dbReference>
<comment type="subcellular location">
    <subcellularLocation>
        <location evidence="1">Cytoplasm</location>
    </subcellularLocation>
    <subcellularLocation>
        <location evidence="2">Nucleus</location>
        <location evidence="2">Nucleolus</location>
    </subcellularLocation>
</comment>
<dbReference type="InterPro" id="IPR050590">
    <property type="entry name" value="Exosome_comp_Rrp42_subfam"/>
</dbReference>
<dbReference type="Pfam" id="PF03725">
    <property type="entry name" value="RNase_PH_C"/>
    <property type="match status" value="1"/>
</dbReference>
<comment type="caution">
    <text evidence="9">The sequence shown here is derived from an EMBL/GenBank/DDBJ whole genome shotgun (WGS) entry which is preliminary data.</text>
</comment>
<sequence length="313" mass="34542">MKVSPSEVSFIQKGIEHNIRTDGRSRVDYRHFSLESGEIVHSNGSARLKLSDTEVLVGVKAEITQINKENNNASGNNINVNKRLIFNVDCCPSASPEFEGKGSEFLNIELAQQLDRLYSHPNVIVGLYNTNDNTKYDPPTATTTADDNENSNNSSLTIVPNKYYWTLYIDAIVLDSDGNLFDALSIATRAALFNTRLPKIKAIQGEYEEITFEVNDDPFDTLSIDIKNVPICVTMTKIASQFVIDTTTREELCMDARLTIGVNSSSNICSIQKGGISGLDPPTINQMINTAKVVGLKILSTMDQALLDIQLLK</sequence>
<dbReference type="SUPFAM" id="SSF54211">
    <property type="entry name" value="Ribosomal protein S5 domain 2-like"/>
    <property type="match status" value="1"/>
</dbReference>
<dbReference type="InterPro" id="IPR027408">
    <property type="entry name" value="PNPase/RNase_PH_dom_sf"/>
</dbReference>
<accession>A0A8J4PL35</accession>
<keyword evidence="10" id="KW-1185">Reference proteome</keyword>
<dbReference type="PANTHER" id="PTHR11097">
    <property type="entry name" value="EXOSOME COMPLEX EXONUCLEASE RIBOSOMAL RNA PROCESSING PROTEIN"/>
    <property type="match status" value="1"/>
</dbReference>
<evidence type="ECO:0000256" key="2">
    <source>
        <dbReference type="ARBA" id="ARBA00004604"/>
    </source>
</evidence>
<dbReference type="GO" id="GO:0000177">
    <property type="term" value="C:cytoplasmic exosome (RNase complex)"/>
    <property type="evidence" value="ECO:0007669"/>
    <property type="project" value="TreeGrafter"/>
</dbReference>
<dbReference type="GO" id="GO:0016075">
    <property type="term" value="P:rRNA catabolic process"/>
    <property type="evidence" value="ECO:0007669"/>
    <property type="project" value="TreeGrafter"/>
</dbReference>
<evidence type="ECO:0000259" key="8">
    <source>
        <dbReference type="Pfam" id="PF03725"/>
    </source>
</evidence>
<evidence type="ECO:0000256" key="1">
    <source>
        <dbReference type="ARBA" id="ARBA00004496"/>
    </source>
</evidence>
<dbReference type="GO" id="GO:0071038">
    <property type="term" value="P:TRAMP-dependent tRNA surveillance pathway"/>
    <property type="evidence" value="ECO:0007669"/>
    <property type="project" value="TreeGrafter"/>
</dbReference>
<organism evidence="9 10">
    <name type="scientific">Polysphondylium violaceum</name>
    <dbReference type="NCBI Taxonomy" id="133409"/>
    <lineage>
        <taxon>Eukaryota</taxon>
        <taxon>Amoebozoa</taxon>
        <taxon>Evosea</taxon>
        <taxon>Eumycetozoa</taxon>
        <taxon>Dictyostelia</taxon>
        <taxon>Dictyosteliales</taxon>
        <taxon>Dictyosteliaceae</taxon>
        <taxon>Polysphondylium</taxon>
    </lineage>
</organism>
<protein>
    <recommendedName>
        <fullName evidence="6">Ribosomal RNA-processing protein 42</fullName>
    </recommendedName>
</protein>